<dbReference type="Proteomes" id="UP001500547">
    <property type="component" value="Unassembled WGS sequence"/>
</dbReference>
<name>A0ABP9QES0_9RHOO</name>
<keyword evidence="6 7" id="KW-0472">Membrane</keyword>
<evidence type="ECO:0000256" key="5">
    <source>
        <dbReference type="ARBA" id="ARBA00022989"/>
    </source>
</evidence>
<feature type="transmembrane region" description="Helical" evidence="7">
    <location>
        <begin position="7"/>
        <end position="32"/>
    </location>
</feature>
<accession>A0ABP9QES0</accession>
<keyword evidence="3" id="KW-1003">Cell membrane</keyword>
<gene>
    <name evidence="8" type="ORF">GCM10025770_08740</name>
</gene>
<evidence type="ECO:0000313" key="9">
    <source>
        <dbReference type="Proteomes" id="UP001500547"/>
    </source>
</evidence>
<dbReference type="PANTHER" id="PTHR30250:SF10">
    <property type="entry name" value="LIPOPOLYSACCHARIDE BIOSYNTHESIS PROTEIN WZXC"/>
    <property type="match status" value="1"/>
</dbReference>
<feature type="transmembrane region" description="Helical" evidence="7">
    <location>
        <begin position="170"/>
        <end position="187"/>
    </location>
</feature>
<evidence type="ECO:0000256" key="1">
    <source>
        <dbReference type="ARBA" id="ARBA00004651"/>
    </source>
</evidence>
<dbReference type="PANTHER" id="PTHR30250">
    <property type="entry name" value="PST FAMILY PREDICTED COLANIC ACID TRANSPORTER"/>
    <property type="match status" value="1"/>
</dbReference>
<evidence type="ECO:0000256" key="7">
    <source>
        <dbReference type="SAM" id="Phobius"/>
    </source>
</evidence>
<organism evidence="8 9">
    <name type="scientific">Viridibacterium curvum</name>
    <dbReference type="NCBI Taxonomy" id="1101404"/>
    <lineage>
        <taxon>Bacteria</taxon>
        <taxon>Pseudomonadati</taxon>
        <taxon>Pseudomonadota</taxon>
        <taxon>Betaproteobacteria</taxon>
        <taxon>Rhodocyclales</taxon>
        <taxon>Rhodocyclaceae</taxon>
        <taxon>Viridibacterium</taxon>
    </lineage>
</organism>
<dbReference type="InterPro" id="IPR050833">
    <property type="entry name" value="Poly_Biosynth_Transport"/>
</dbReference>
<evidence type="ECO:0000256" key="6">
    <source>
        <dbReference type="ARBA" id="ARBA00023136"/>
    </source>
</evidence>
<evidence type="ECO:0000256" key="4">
    <source>
        <dbReference type="ARBA" id="ARBA00022692"/>
    </source>
</evidence>
<keyword evidence="9" id="KW-1185">Reference proteome</keyword>
<feature type="transmembrane region" description="Helical" evidence="7">
    <location>
        <begin position="111"/>
        <end position="132"/>
    </location>
</feature>
<comment type="similarity">
    <text evidence="2">Belongs to the polysaccharide synthase family.</text>
</comment>
<keyword evidence="5 7" id="KW-1133">Transmembrane helix</keyword>
<feature type="transmembrane region" description="Helical" evidence="7">
    <location>
        <begin position="38"/>
        <end position="64"/>
    </location>
</feature>
<feature type="transmembrane region" description="Helical" evidence="7">
    <location>
        <begin position="377"/>
        <end position="398"/>
    </location>
</feature>
<protein>
    <recommendedName>
        <fullName evidence="10">Polysaccharide biosynthesis protein</fullName>
    </recommendedName>
</protein>
<dbReference type="RefSeq" id="WP_345531643.1">
    <property type="nucleotide sequence ID" value="NZ_BAABLD010000005.1"/>
</dbReference>
<evidence type="ECO:0000313" key="8">
    <source>
        <dbReference type="EMBL" id="GAA5160694.1"/>
    </source>
</evidence>
<sequence>MSNVRRSVLAVMAGSNAATVINFLSGLVLARLLEPGEIGLFSMTAVFVGVMHTFRDFGVVSYLLREPDLTAEKVRSASGVLIACSSAIAITMLLLSGPVSRFYGHPQVEQIIQVLALGFFFIPLGSVTQSLLRREMEGGKLAAVTMFSALVYAGSCIALAASGFGHMSMAWANFINIIAGGLAYSYFRPKWQPWLPSLKGCGAIVRFGGVSAISNLLTNIHNALADTFLARGTDARSVGLYSRANGLVELFSQVIMPAVNNSALPALASSHRENASIAADMIRIAVYISGLAWPILWVTAVFAHDMVAVLYGDKWLACLPLVSLLCISAATRLPFSQTSNGLIAIGRPILSVWTMGATIIFKSVIAIASGAADMTAFVQAFVLGDLLVLPLMLAVWRLKFQVPLTTFARAMIPTLAVTAACAVVCHGIDLLMTDMNSWLRLIATALIMSATWVGSVFVLKHPLQQEVALIYKKIRRQ</sequence>
<keyword evidence="4 7" id="KW-0812">Transmembrane</keyword>
<feature type="transmembrane region" description="Helical" evidence="7">
    <location>
        <begin position="144"/>
        <end position="164"/>
    </location>
</feature>
<dbReference type="Pfam" id="PF13440">
    <property type="entry name" value="Polysacc_synt_3"/>
    <property type="match status" value="1"/>
</dbReference>
<proteinExistence type="inferred from homology"/>
<feature type="transmembrane region" description="Helical" evidence="7">
    <location>
        <begin position="347"/>
        <end position="371"/>
    </location>
</feature>
<feature type="transmembrane region" description="Helical" evidence="7">
    <location>
        <begin position="410"/>
        <end position="432"/>
    </location>
</feature>
<evidence type="ECO:0000256" key="2">
    <source>
        <dbReference type="ARBA" id="ARBA00007430"/>
    </source>
</evidence>
<comment type="subcellular location">
    <subcellularLocation>
        <location evidence="1">Cell membrane</location>
        <topology evidence="1">Multi-pass membrane protein</topology>
    </subcellularLocation>
</comment>
<dbReference type="EMBL" id="BAABLD010000005">
    <property type="protein sequence ID" value="GAA5160694.1"/>
    <property type="molecule type" value="Genomic_DNA"/>
</dbReference>
<evidence type="ECO:0000256" key="3">
    <source>
        <dbReference type="ARBA" id="ARBA00022475"/>
    </source>
</evidence>
<feature type="transmembrane region" description="Helical" evidence="7">
    <location>
        <begin position="284"/>
        <end position="303"/>
    </location>
</feature>
<feature type="transmembrane region" description="Helical" evidence="7">
    <location>
        <begin position="315"/>
        <end position="335"/>
    </location>
</feature>
<evidence type="ECO:0008006" key="10">
    <source>
        <dbReference type="Google" id="ProtNLM"/>
    </source>
</evidence>
<comment type="caution">
    <text evidence="8">The sequence shown here is derived from an EMBL/GenBank/DDBJ whole genome shotgun (WGS) entry which is preliminary data.</text>
</comment>
<reference evidence="9" key="1">
    <citation type="journal article" date="2019" name="Int. J. Syst. Evol. Microbiol.">
        <title>The Global Catalogue of Microorganisms (GCM) 10K type strain sequencing project: providing services to taxonomists for standard genome sequencing and annotation.</title>
        <authorList>
            <consortium name="The Broad Institute Genomics Platform"/>
            <consortium name="The Broad Institute Genome Sequencing Center for Infectious Disease"/>
            <person name="Wu L."/>
            <person name="Ma J."/>
        </authorList>
    </citation>
    <scope>NUCLEOTIDE SEQUENCE [LARGE SCALE GENOMIC DNA]</scope>
    <source>
        <strain evidence="9">JCM 18715</strain>
    </source>
</reference>
<feature type="transmembrane region" description="Helical" evidence="7">
    <location>
        <begin position="76"/>
        <end position="99"/>
    </location>
</feature>
<feature type="transmembrane region" description="Helical" evidence="7">
    <location>
        <begin position="438"/>
        <end position="459"/>
    </location>
</feature>